<reference evidence="2 3" key="1">
    <citation type="submission" date="2021-04" db="EMBL/GenBank/DDBJ databases">
        <authorList>
            <person name="Pira H."/>
            <person name="Risdian C."/>
            <person name="Wink J."/>
        </authorList>
    </citation>
    <scope>NUCLEOTIDE SEQUENCE [LARGE SCALE GENOMIC DNA]</scope>
    <source>
        <strain evidence="2 3">WH131</strain>
    </source>
</reference>
<comment type="caution">
    <text evidence="2">The sequence shown here is derived from an EMBL/GenBank/DDBJ whole genome shotgun (WGS) entry which is preliminary data.</text>
</comment>
<protein>
    <submittedName>
        <fullName evidence="2">Uncharacterized protein</fullName>
    </submittedName>
</protein>
<name>A0ABS6SL31_9SPHN</name>
<feature type="region of interest" description="Disordered" evidence="1">
    <location>
        <begin position="23"/>
        <end position="47"/>
    </location>
</feature>
<dbReference type="RefSeq" id="WP_218316103.1">
    <property type="nucleotide sequence ID" value="NZ_JAGSPB010000001.1"/>
</dbReference>
<evidence type="ECO:0000256" key="1">
    <source>
        <dbReference type="SAM" id="MobiDB-lite"/>
    </source>
</evidence>
<gene>
    <name evidence="2" type="ORF">KCG45_05755</name>
</gene>
<keyword evidence="3" id="KW-1185">Reference proteome</keyword>
<proteinExistence type="predicted"/>
<evidence type="ECO:0000313" key="2">
    <source>
        <dbReference type="EMBL" id="MBV7265677.1"/>
    </source>
</evidence>
<evidence type="ECO:0000313" key="3">
    <source>
        <dbReference type="Proteomes" id="UP000699975"/>
    </source>
</evidence>
<dbReference type="Proteomes" id="UP000699975">
    <property type="component" value="Unassembled WGS sequence"/>
</dbReference>
<sequence>MNEDQSKNLSREERLAAKLRENLRRRKAQGRAISSESDESGVSKGET</sequence>
<accession>A0ABS6SL31</accession>
<organism evidence="2 3">
    <name type="scientific">Erythrobacter ani</name>
    <dbReference type="NCBI Taxonomy" id="2827235"/>
    <lineage>
        <taxon>Bacteria</taxon>
        <taxon>Pseudomonadati</taxon>
        <taxon>Pseudomonadota</taxon>
        <taxon>Alphaproteobacteria</taxon>
        <taxon>Sphingomonadales</taxon>
        <taxon>Erythrobacteraceae</taxon>
        <taxon>Erythrobacter/Porphyrobacter group</taxon>
        <taxon>Erythrobacter</taxon>
    </lineage>
</organism>
<dbReference type="EMBL" id="JAGSPB010000001">
    <property type="protein sequence ID" value="MBV7265677.1"/>
    <property type="molecule type" value="Genomic_DNA"/>
</dbReference>